<feature type="transmembrane region" description="Helical" evidence="1">
    <location>
        <begin position="74"/>
        <end position="95"/>
    </location>
</feature>
<evidence type="ECO:0000256" key="1">
    <source>
        <dbReference type="SAM" id="Phobius"/>
    </source>
</evidence>
<sequence length="98" mass="11674">MNALPSRSHYVRQRNAPLWRPIQARRRRTAEVRKKREEAFGDSLFQRTWLPPEDQMTPYDLETQAWPDSRHLRWAVTVSSLVASTVIAWLLWRIFVAT</sequence>
<name>A0A857JAP9_9BURK</name>
<accession>A0A857JAP9</accession>
<reference evidence="2 3" key="1">
    <citation type="submission" date="2020-01" db="EMBL/GenBank/DDBJ databases">
        <title>Genome sequencing of strain KACC 21265.</title>
        <authorList>
            <person name="Heo J."/>
            <person name="Kim S.-J."/>
            <person name="Kim J.-S."/>
            <person name="Hong S.-B."/>
            <person name="Kwon S.-W."/>
        </authorList>
    </citation>
    <scope>NUCLEOTIDE SEQUENCE [LARGE SCALE GENOMIC DNA]</scope>
    <source>
        <strain evidence="2 3">KACC 21265</strain>
    </source>
</reference>
<gene>
    <name evidence="2" type="ORF">GT347_25200</name>
</gene>
<keyword evidence="1" id="KW-0812">Transmembrane</keyword>
<organism evidence="2 3">
    <name type="scientific">Xylophilus rhododendri</name>
    <dbReference type="NCBI Taxonomy" id="2697032"/>
    <lineage>
        <taxon>Bacteria</taxon>
        <taxon>Pseudomonadati</taxon>
        <taxon>Pseudomonadota</taxon>
        <taxon>Betaproteobacteria</taxon>
        <taxon>Burkholderiales</taxon>
        <taxon>Xylophilus</taxon>
    </lineage>
</organism>
<dbReference type="Proteomes" id="UP000464787">
    <property type="component" value="Chromosome"/>
</dbReference>
<keyword evidence="1" id="KW-1133">Transmembrane helix</keyword>
<keyword evidence="1" id="KW-0472">Membrane</keyword>
<evidence type="ECO:0000313" key="2">
    <source>
        <dbReference type="EMBL" id="QHJ00997.1"/>
    </source>
</evidence>
<proteinExistence type="predicted"/>
<dbReference type="RefSeq" id="WP_160554806.1">
    <property type="nucleotide sequence ID" value="NZ_CP047650.1"/>
</dbReference>
<dbReference type="KEGG" id="xyk:GT347_25200"/>
<dbReference type="AlphaFoldDB" id="A0A857JAP9"/>
<protein>
    <submittedName>
        <fullName evidence="2">Uncharacterized protein</fullName>
    </submittedName>
</protein>
<dbReference type="EMBL" id="CP047650">
    <property type="protein sequence ID" value="QHJ00997.1"/>
    <property type="molecule type" value="Genomic_DNA"/>
</dbReference>
<evidence type="ECO:0000313" key="3">
    <source>
        <dbReference type="Proteomes" id="UP000464787"/>
    </source>
</evidence>
<keyword evidence="3" id="KW-1185">Reference proteome</keyword>